<organism evidence="2 3">
    <name type="scientific">Chlorella vulgaris</name>
    <name type="common">Green alga</name>
    <dbReference type="NCBI Taxonomy" id="3077"/>
    <lineage>
        <taxon>Eukaryota</taxon>
        <taxon>Viridiplantae</taxon>
        <taxon>Chlorophyta</taxon>
        <taxon>core chlorophytes</taxon>
        <taxon>Trebouxiophyceae</taxon>
        <taxon>Chlorellales</taxon>
        <taxon>Chlorellaceae</taxon>
        <taxon>Chlorella clade</taxon>
        <taxon>Chlorella</taxon>
    </lineage>
</organism>
<dbReference type="Proteomes" id="UP001055712">
    <property type="component" value="Unassembled WGS sequence"/>
</dbReference>
<evidence type="ECO:0000313" key="2">
    <source>
        <dbReference type="EMBL" id="KAI3434499.1"/>
    </source>
</evidence>
<dbReference type="Gene3D" id="3.40.50.720">
    <property type="entry name" value="NAD(P)-binding Rossmann-like Domain"/>
    <property type="match status" value="1"/>
</dbReference>
<dbReference type="InterPro" id="IPR016040">
    <property type="entry name" value="NAD(P)-bd_dom"/>
</dbReference>
<proteinExistence type="predicted"/>
<name>A0A9D4YZE6_CHLVU</name>
<dbReference type="PANTHER" id="PTHR15020">
    <property type="entry name" value="FLAVIN REDUCTASE-RELATED"/>
    <property type="match status" value="1"/>
</dbReference>
<reference evidence="2" key="1">
    <citation type="journal article" date="2019" name="Plant J.">
        <title>Chlorella vulgaris genome assembly and annotation reveals the molecular basis for metabolic acclimation to high light conditions.</title>
        <authorList>
            <person name="Cecchin M."/>
            <person name="Marcolungo L."/>
            <person name="Rossato M."/>
            <person name="Girolomoni L."/>
            <person name="Cosentino E."/>
            <person name="Cuine S."/>
            <person name="Li-Beisson Y."/>
            <person name="Delledonne M."/>
            <person name="Ballottari M."/>
        </authorList>
    </citation>
    <scope>NUCLEOTIDE SEQUENCE</scope>
    <source>
        <strain evidence="2">211/11P</strain>
    </source>
</reference>
<protein>
    <recommendedName>
        <fullName evidence="1">NAD(P)-binding domain-containing protein</fullName>
    </recommendedName>
</protein>
<evidence type="ECO:0000259" key="1">
    <source>
        <dbReference type="Pfam" id="PF13460"/>
    </source>
</evidence>
<dbReference type="EMBL" id="SIDB01000003">
    <property type="protein sequence ID" value="KAI3434499.1"/>
    <property type="molecule type" value="Genomic_DNA"/>
</dbReference>
<feature type="domain" description="NAD(P)-binding" evidence="1">
    <location>
        <begin position="43"/>
        <end position="229"/>
    </location>
</feature>
<dbReference type="PANTHER" id="PTHR15020:SF45">
    <property type="entry name" value="NAD(P)-BINDING DOMAIN-CONTAINING PROTEIN"/>
    <property type="match status" value="1"/>
</dbReference>
<reference evidence="2" key="2">
    <citation type="submission" date="2020-11" db="EMBL/GenBank/DDBJ databases">
        <authorList>
            <person name="Cecchin M."/>
            <person name="Marcolungo L."/>
            <person name="Rossato M."/>
            <person name="Girolomoni L."/>
            <person name="Cosentino E."/>
            <person name="Cuine S."/>
            <person name="Li-Beisson Y."/>
            <person name="Delledonne M."/>
            <person name="Ballottari M."/>
        </authorList>
    </citation>
    <scope>NUCLEOTIDE SEQUENCE</scope>
    <source>
        <strain evidence="2">211/11P</strain>
        <tissue evidence="2">Whole cell</tissue>
    </source>
</reference>
<dbReference type="SUPFAM" id="SSF51735">
    <property type="entry name" value="NAD(P)-binding Rossmann-fold domains"/>
    <property type="match status" value="1"/>
</dbReference>
<sequence>MASLALACNVGAAPSRRVAVRRRISRVACAMDLDNASVLVAGGGGCGLEVTRRLKDQGSWVWQLQRTESRRKEIEGMMAIVVKGDACKPQDVDKAFASISDGVDAVVSTLGGTVADPTADSQGNINLIEAAVRHGVKKFVLVTSIGTGDSKAATPAHVYEVLKPVLLEKEKAEERLKELGTEIDFVIVRPGGLTSEPSTGNGILTEDTLVCGSISRGDVADLVVKALRSDRTNGKVLSAVDSTTVNGSRIAVFEC</sequence>
<gene>
    <name evidence="2" type="ORF">D9Q98_002574</name>
</gene>
<evidence type="ECO:0000313" key="3">
    <source>
        <dbReference type="Proteomes" id="UP001055712"/>
    </source>
</evidence>
<dbReference type="AlphaFoldDB" id="A0A9D4YZE6"/>
<dbReference type="Pfam" id="PF13460">
    <property type="entry name" value="NAD_binding_10"/>
    <property type="match status" value="1"/>
</dbReference>
<dbReference type="CDD" id="cd05243">
    <property type="entry name" value="SDR_a5"/>
    <property type="match status" value="1"/>
</dbReference>
<dbReference type="InterPro" id="IPR036291">
    <property type="entry name" value="NAD(P)-bd_dom_sf"/>
</dbReference>
<comment type="caution">
    <text evidence="2">The sequence shown here is derived from an EMBL/GenBank/DDBJ whole genome shotgun (WGS) entry which is preliminary data.</text>
</comment>
<accession>A0A9D4YZE6</accession>
<keyword evidence="3" id="KW-1185">Reference proteome</keyword>
<dbReference type="OrthoDB" id="419598at2759"/>